<dbReference type="HOGENOM" id="CLU_2270661_0_0_1"/>
<sequence length="103" mass="11778">IGGELAINAVQFRAFFSHSWRSFHPTNRSNVSRINGSGPIKINQRGRAEFNPSIDIPYHVQLIGTRDNQYSSFFFFFSILKRNQCSSECTVESIQCMGFLLLQ</sequence>
<evidence type="ECO:0000313" key="1">
    <source>
        <dbReference type="EnsemblPlants" id="OB10G18110.1"/>
    </source>
</evidence>
<proteinExistence type="predicted"/>
<organism evidence="1">
    <name type="scientific">Oryza brachyantha</name>
    <name type="common">malo sina</name>
    <dbReference type="NCBI Taxonomy" id="4533"/>
    <lineage>
        <taxon>Eukaryota</taxon>
        <taxon>Viridiplantae</taxon>
        <taxon>Streptophyta</taxon>
        <taxon>Embryophyta</taxon>
        <taxon>Tracheophyta</taxon>
        <taxon>Spermatophyta</taxon>
        <taxon>Magnoliopsida</taxon>
        <taxon>Liliopsida</taxon>
        <taxon>Poales</taxon>
        <taxon>Poaceae</taxon>
        <taxon>BOP clade</taxon>
        <taxon>Oryzoideae</taxon>
        <taxon>Oryzeae</taxon>
        <taxon>Oryzinae</taxon>
        <taxon>Oryza</taxon>
    </lineage>
</organism>
<accession>J3N2R3</accession>
<dbReference type="Gramene" id="OB10G18110.1">
    <property type="protein sequence ID" value="OB10G18110.1"/>
    <property type="gene ID" value="OB10G18110"/>
</dbReference>
<dbReference type="EnsemblPlants" id="OB10G18110.1">
    <property type="protein sequence ID" value="OB10G18110.1"/>
    <property type="gene ID" value="OB10G18110"/>
</dbReference>
<protein>
    <submittedName>
        <fullName evidence="1">Uncharacterized protein</fullName>
    </submittedName>
</protein>
<reference evidence="1" key="2">
    <citation type="submission" date="2013-04" db="UniProtKB">
        <authorList>
            <consortium name="EnsemblPlants"/>
        </authorList>
    </citation>
    <scope>IDENTIFICATION</scope>
</reference>
<evidence type="ECO:0000313" key="2">
    <source>
        <dbReference type="Proteomes" id="UP000006038"/>
    </source>
</evidence>
<reference evidence="1" key="1">
    <citation type="journal article" date="2013" name="Nat. Commun.">
        <title>Whole-genome sequencing of Oryza brachyantha reveals mechanisms underlying Oryza genome evolution.</title>
        <authorList>
            <person name="Chen J."/>
            <person name="Huang Q."/>
            <person name="Gao D."/>
            <person name="Wang J."/>
            <person name="Lang Y."/>
            <person name="Liu T."/>
            <person name="Li B."/>
            <person name="Bai Z."/>
            <person name="Luis Goicoechea J."/>
            <person name="Liang C."/>
            <person name="Chen C."/>
            <person name="Zhang W."/>
            <person name="Sun S."/>
            <person name="Liao Y."/>
            <person name="Zhang X."/>
            <person name="Yang L."/>
            <person name="Song C."/>
            <person name="Wang M."/>
            <person name="Shi J."/>
            <person name="Liu G."/>
            <person name="Liu J."/>
            <person name="Zhou H."/>
            <person name="Zhou W."/>
            <person name="Yu Q."/>
            <person name="An N."/>
            <person name="Chen Y."/>
            <person name="Cai Q."/>
            <person name="Wang B."/>
            <person name="Liu B."/>
            <person name="Min J."/>
            <person name="Huang Y."/>
            <person name="Wu H."/>
            <person name="Li Z."/>
            <person name="Zhang Y."/>
            <person name="Yin Y."/>
            <person name="Song W."/>
            <person name="Jiang J."/>
            <person name="Jackson S.A."/>
            <person name="Wing R.A."/>
            <person name="Wang J."/>
            <person name="Chen M."/>
        </authorList>
    </citation>
    <scope>NUCLEOTIDE SEQUENCE [LARGE SCALE GENOMIC DNA]</scope>
    <source>
        <strain evidence="1">cv. IRGC 101232</strain>
    </source>
</reference>
<name>J3N2R3_ORYBR</name>
<keyword evidence="2" id="KW-1185">Reference proteome</keyword>
<dbReference type="Proteomes" id="UP000006038">
    <property type="component" value="Chromosome 10"/>
</dbReference>
<dbReference type="AlphaFoldDB" id="J3N2R3"/>